<protein>
    <submittedName>
        <fullName evidence="1">Uncharacterized protein</fullName>
    </submittedName>
</protein>
<dbReference type="STRING" id="1445510.YC6258_00781"/>
<proteinExistence type="predicted"/>
<dbReference type="EMBL" id="CP007142">
    <property type="protein sequence ID" value="AJQ92831.1"/>
    <property type="molecule type" value="Genomic_DNA"/>
</dbReference>
<keyword evidence="2" id="KW-1185">Reference proteome</keyword>
<dbReference type="Proteomes" id="UP000032266">
    <property type="component" value="Chromosome"/>
</dbReference>
<evidence type="ECO:0000313" key="1">
    <source>
        <dbReference type="EMBL" id="AJQ92831.1"/>
    </source>
</evidence>
<reference evidence="1 2" key="1">
    <citation type="submission" date="2014-01" db="EMBL/GenBank/DDBJ databases">
        <title>Full genme sequencing of cellulolytic bacterium Gynuella sunshinyii YC6258T gen. nov., sp. nov.</title>
        <authorList>
            <person name="Khan H."/>
            <person name="Chung E.J."/>
            <person name="Chung Y.R."/>
        </authorList>
    </citation>
    <scope>NUCLEOTIDE SEQUENCE [LARGE SCALE GENOMIC DNA]</scope>
    <source>
        <strain evidence="1 2">YC6258</strain>
    </source>
</reference>
<organism evidence="1 2">
    <name type="scientific">Gynuella sunshinyii YC6258</name>
    <dbReference type="NCBI Taxonomy" id="1445510"/>
    <lineage>
        <taxon>Bacteria</taxon>
        <taxon>Pseudomonadati</taxon>
        <taxon>Pseudomonadota</taxon>
        <taxon>Gammaproteobacteria</taxon>
        <taxon>Oceanospirillales</taxon>
        <taxon>Saccharospirillaceae</taxon>
        <taxon>Gynuella</taxon>
    </lineage>
</organism>
<dbReference type="KEGG" id="gsn:YC6258_00781"/>
<accession>A0A0C5VF98</accession>
<evidence type="ECO:0000313" key="2">
    <source>
        <dbReference type="Proteomes" id="UP000032266"/>
    </source>
</evidence>
<name>A0A0C5VF98_9GAMM</name>
<dbReference type="HOGENOM" id="CLU_3270758_0_0_6"/>
<gene>
    <name evidence="1" type="ORF">YC6258_00781</name>
</gene>
<dbReference type="AlphaFoldDB" id="A0A0C5VF98"/>
<sequence length="41" mass="4843">MSSVWLWGGGWMFRMHQAQRLRVIAVRLISIDDVVEHANEF</sequence>